<dbReference type="RefSeq" id="WP_186243167.1">
    <property type="nucleotide sequence ID" value="NZ_OCTY01000002.1"/>
</dbReference>
<gene>
    <name evidence="1" type="ORF">MSIMFB_02778</name>
</gene>
<protein>
    <submittedName>
        <fullName evidence="1">Uncharacterized protein</fullName>
    </submittedName>
</protein>
<reference evidence="1 2" key="1">
    <citation type="submission" date="2017-10" db="EMBL/GenBank/DDBJ databases">
        <authorList>
            <consortium name="Urmite Genomes"/>
        </authorList>
    </citation>
    <scope>NUCLEOTIDE SEQUENCE [LARGE SCALE GENOMIC DNA]</scope>
    <source>
        <strain evidence="1 2">FB-527</strain>
    </source>
</reference>
<evidence type="ECO:0000313" key="1">
    <source>
        <dbReference type="EMBL" id="SOJ55289.1"/>
    </source>
</evidence>
<dbReference type="EMBL" id="OCTY01000002">
    <property type="protein sequence ID" value="SOJ55289.1"/>
    <property type="molecule type" value="Genomic_DNA"/>
</dbReference>
<accession>A0A7Z7IKN0</accession>
<name>A0A7Z7IKN0_9MYCO</name>
<comment type="caution">
    <text evidence="1">The sequence shown here is derived from an EMBL/GenBank/DDBJ whole genome shotgun (WGS) entry which is preliminary data.</text>
</comment>
<sequence length="64" mass="6369">MSVKSKKGRLTTRVLVVLAALFAMVALTGSGCLAEGPPLGRDIPQGAPALVGGTLISAPTHTGI</sequence>
<evidence type="ECO:0000313" key="2">
    <source>
        <dbReference type="Proteomes" id="UP000554965"/>
    </source>
</evidence>
<dbReference type="AlphaFoldDB" id="A0A7Z7IKN0"/>
<proteinExistence type="predicted"/>
<dbReference type="PROSITE" id="PS51257">
    <property type="entry name" value="PROKAR_LIPOPROTEIN"/>
    <property type="match status" value="1"/>
</dbReference>
<keyword evidence="2" id="KW-1185">Reference proteome</keyword>
<dbReference type="Proteomes" id="UP000554965">
    <property type="component" value="Unassembled WGS sequence"/>
</dbReference>
<organism evidence="1 2">
    <name type="scientific">Mycobacterium simulans</name>
    <dbReference type="NCBI Taxonomy" id="627089"/>
    <lineage>
        <taxon>Bacteria</taxon>
        <taxon>Bacillati</taxon>
        <taxon>Actinomycetota</taxon>
        <taxon>Actinomycetes</taxon>
        <taxon>Mycobacteriales</taxon>
        <taxon>Mycobacteriaceae</taxon>
        <taxon>Mycobacterium</taxon>
    </lineage>
</organism>